<dbReference type="EMBL" id="JACJTE010000001">
    <property type="protein sequence ID" value="MBD2559275.1"/>
    <property type="molecule type" value="Genomic_DNA"/>
</dbReference>
<evidence type="ECO:0000313" key="2">
    <source>
        <dbReference type="Proteomes" id="UP000604661"/>
    </source>
</evidence>
<comment type="caution">
    <text evidence="1">The sequence shown here is derived from an EMBL/GenBank/DDBJ whole genome shotgun (WGS) entry which is preliminary data.</text>
</comment>
<evidence type="ECO:0000313" key="1">
    <source>
        <dbReference type="EMBL" id="MBD2559275.1"/>
    </source>
</evidence>
<proteinExistence type="predicted"/>
<dbReference type="RefSeq" id="WP_190894387.1">
    <property type="nucleotide sequence ID" value="NZ_JACJTE010000001.1"/>
</dbReference>
<keyword evidence="2" id="KW-1185">Reference proteome</keyword>
<reference evidence="1 2" key="1">
    <citation type="journal article" date="2020" name="ISME J.">
        <title>Comparative genomics reveals insights into cyanobacterial evolution and habitat adaptation.</title>
        <authorList>
            <person name="Chen M.Y."/>
            <person name="Teng W.K."/>
            <person name="Zhao L."/>
            <person name="Hu C.X."/>
            <person name="Zhou Y.K."/>
            <person name="Han B.P."/>
            <person name="Song L.R."/>
            <person name="Shu W.S."/>
        </authorList>
    </citation>
    <scope>NUCLEOTIDE SEQUENCE [LARGE SCALE GENOMIC DNA]</scope>
    <source>
        <strain evidence="1 2">FACHB-391</strain>
    </source>
</reference>
<organism evidence="1 2">
    <name type="scientific">Nostoc linckia FACHB-391</name>
    <dbReference type="NCBI Taxonomy" id="2692906"/>
    <lineage>
        <taxon>Bacteria</taxon>
        <taxon>Bacillati</taxon>
        <taxon>Cyanobacteriota</taxon>
        <taxon>Cyanophyceae</taxon>
        <taxon>Nostocales</taxon>
        <taxon>Nostocaceae</taxon>
        <taxon>Nostoc</taxon>
    </lineage>
</organism>
<dbReference type="Proteomes" id="UP000604661">
    <property type="component" value="Unassembled WGS sequence"/>
</dbReference>
<accession>A0ABR8ENI6</accession>
<protein>
    <submittedName>
        <fullName evidence="1">Uncharacterized protein</fullName>
    </submittedName>
</protein>
<gene>
    <name evidence="1" type="ORF">H6G95_01230</name>
</gene>
<name>A0ABR8ENI6_NOSLI</name>
<sequence length="57" mass="6685">MLIQQDEIAIRLMQDQMPDYELMAKWLTDAQVLKFYEGRVDTPRTKVTGILGSLTRR</sequence>